<name>A0A1H4FUP4_9GAMM</name>
<dbReference type="OrthoDB" id="361281at2"/>
<organism evidence="3 4">
    <name type="scientific">Thiothrix caldifontis</name>
    <dbReference type="NCBI Taxonomy" id="525918"/>
    <lineage>
        <taxon>Bacteria</taxon>
        <taxon>Pseudomonadati</taxon>
        <taxon>Pseudomonadota</taxon>
        <taxon>Gammaproteobacteria</taxon>
        <taxon>Thiotrichales</taxon>
        <taxon>Thiotrichaceae</taxon>
        <taxon>Thiothrix</taxon>
    </lineage>
</organism>
<dbReference type="EMBL" id="FNQP01000024">
    <property type="protein sequence ID" value="SEB01035.1"/>
    <property type="molecule type" value="Genomic_DNA"/>
</dbReference>
<dbReference type="Pfam" id="PF02604">
    <property type="entry name" value="PhdYeFM_antitox"/>
    <property type="match status" value="1"/>
</dbReference>
<dbReference type="STRING" id="525918.SAMN05660964_03142"/>
<sequence length="85" mass="9413">MQTWAVQDAKSRFSEFLDACLANGPQVVTRRGAEAAVLVPVDVWKRLQAAAKPSLKDLLLSDSGRGDLVLPERGQARRRRVQEVI</sequence>
<dbReference type="InterPro" id="IPR036165">
    <property type="entry name" value="YefM-like_sf"/>
</dbReference>
<dbReference type="Gene3D" id="3.40.1620.10">
    <property type="entry name" value="YefM-like domain"/>
    <property type="match status" value="1"/>
</dbReference>
<dbReference type="RefSeq" id="WP_093070125.1">
    <property type="nucleotide sequence ID" value="NZ_FNQP01000024.1"/>
</dbReference>
<accession>A0A1H4FUP4</accession>
<dbReference type="SUPFAM" id="SSF143120">
    <property type="entry name" value="YefM-like"/>
    <property type="match status" value="1"/>
</dbReference>
<dbReference type="InterPro" id="IPR006442">
    <property type="entry name" value="Antitoxin_Phd/YefM"/>
</dbReference>
<reference evidence="3 4" key="1">
    <citation type="submission" date="2016-10" db="EMBL/GenBank/DDBJ databases">
        <authorList>
            <person name="de Groot N.N."/>
        </authorList>
    </citation>
    <scope>NUCLEOTIDE SEQUENCE [LARGE SCALE GENOMIC DNA]</scope>
    <source>
        <strain evidence="3 4">DSM 21228</strain>
    </source>
</reference>
<comment type="function">
    <text evidence="2">Antitoxin component of a type II toxin-antitoxin (TA) system.</text>
</comment>
<dbReference type="NCBIfam" id="TIGR01552">
    <property type="entry name" value="phd_fam"/>
    <property type="match status" value="1"/>
</dbReference>
<protein>
    <recommendedName>
        <fullName evidence="2">Antitoxin</fullName>
    </recommendedName>
</protein>
<keyword evidence="4" id="KW-1185">Reference proteome</keyword>
<evidence type="ECO:0000256" key="1">
    <source>
        <dbReference type="ARBA" id="ARBA00009981"/>
    </source>
</evidence>
<evidence type="ECO:0000313" key="3">
    <source>
        <dbReference type="EMBL" id="SEB01035.1"/>
    </source>
</evidence>
<dbReference type="AlphaFoldDB" id="A0A1H4FUP4"/>
<gene>
    <name evidence="3" type="ORF">SAMN05660964_03142</name>
</gene>
<proteinExistence type="inferred from homology"/>
<dbReference type="Proteomes" id="UP000199397">
    <property type="component" value="Unassembled WGS sequence"/>
</dbReference>
<evidence type="ECO:0000256" key="2">
    <source>
        <dbReference type="RuleBase" id="RU362080"/>
    </source>
</evidence>
<comment type="similarity">
    <text evidence="1 2">Belongs to the phD/YefM antitoxin family.</text>
</comment>
<evidence type="ECO:0000313" key="4">
    <source>
        <dbReference type="Proteomes" id="UP000199397"/>
    </source>
</evidence>